<dbReference type="PANTHER" id="PTHR35563">
    <property type="entry name" value="BARREL METAL-DEPENDENT HYDROLASE, PUTATIVE (AFU_ORTHOLOGUE AFUA_1G16240)-RELATED"/>
    <property type="match status" value="1"/>
</dbReference>
<dbReference type="InterPro" id="IPR032466">
    <property type="entry name" value="Metal_Hydrolase"/>
</dbReference>
<organism evidence="2 3">
    <name type="scientific">Comamonas aquatica</name>
    <dbReference type="NCBI Taxonomy" id="225991"/>
    <lineage>
        <taxon>Bacteria</taxon>
        <taxon>Pseudomonadati</taxon>
        <taxon>Pseudomonadota</taxon>
        <taxon>Betaproteobacteria</taxon>
        <taxon>Burkholderiales</taxon>
        <taxon>Comamonadaceae</taxon>
        <taxon>Comamonas</taxon>
    </lineage>
</organism>
<dbReference type="AlphaFoldDB" id="A0AA42HRP3"/>
<dbReference type="SUPFAM" id="SSF51556">
    <property type="entry name" value="Metallo-dependent hydrolases"/>
    <property type="match status" value="1"/>
</dbReference>
<dbReference type="Gene3D" id="3.20.20.140">
    <property type="entry name" value="Metal-dependent hydrolases"/>
    <property type="match status" value="1"/>
</dbReference>
<dbReference type="EMBL" id="JAODZU010000007">
    <property type="protein sequence ID" value="MDH0362953.1"/>
    <property type="molecule type" value="Genomic_DNA"/>
</dbReference>
<name>A0AA42HRP3_9BURK</name>
<dbReference type="InterPro" id="IPR006680">
    <property type="entry name" value="Amidohydro-rel"/>
</dbReference>
<gene>
    <name evidence="2" type="ORF">N7330_07785</name>
</gene>
<sequence>MHRDSQARSVRFSAGTAAPRTALPAGACDCHVHVYDSSFPATPGARLLPPDASVQDYRALQQRIGTTRTVLVTPSTYGADNRCMLEALASLGSDARGVAVIDGSESDAELQRLHALGVRGVRLNLSLGVSGSVDLLRPLAHRIAPLGWHLQLLMAPDMLVTQAKVLRQLPVPVVFDHFGRIAPALAGRHPAHALLLDLLQAGRAWIKLSGGYIVSEHHAVDDPELDALAAGYLRAAPQRVLWGSDWPHATASSGLQPMPDDARQIDRLNDWVQQNGGPTTLQCVLVDNPAALYGFAPLASS</sequence>
<protein>
    <submittedName>
        <fullName evidence="2">Amidohydrolase family protein</fullName>
    </submittedName>
</protein>
<feature type="domain" description="Amidohydrolase-related" evidence="1">
    <location>
        <begin position="28"/>
        <end position="295"/>
    </location>
</feature>
<dbReference type="Pfam" id="PF04909">
    <property type="entry name" value="Amidohydro_2"/>
    <property type="match status" value="1"/>
</dbReference>
<dbReference type="GO" id="GO:0016787">
    <property type="term" value="F:hydrolase activity"/>
    <property type="evidence" value="ECO:0007669"/>
    <property type="project" value="InterPro"/>
</dbReference>
<dbReference type="Proteomes" id="UP001158297">
    <property type="component" value="Unassembled WGS sequence"/>
</dbReference>
<proteinExistence type="predicted"/>
<comment type="caution">
    <text evidence="2">The sequence shown here is derived from an EMBL/GenBank/DDBJ whole genome shotgun (WGS) entry which is preliminary data.</text>
</comment>
<evidence type="ECO:0000313" key="2">
    <source>
        <dbReference type="EMBL" id="MDH0362953.1"/>
    </source>
</evidence>
<evidence type="ECO:0000259" key="1">
    <source>
        <dbReference type="Pfam" id="PF04909"/>
    </source>
</evidence>
<dbReference type="PANTHER" id="PTHR35563:SF2">
    <property type="entry name" value="BARREL METAL-DEPENDENT HYDROLASE, PUTATIVE (AFU_ORTHOLOGUE AFUA_1G16240)-RELATED"/>
    <property type="match status" value="1"/>
</dbReference>
<evidence type="ECO:0000313" key="3">
    <source>
        <dbReference type="Proteomes" id="UP001158297"/>
    </source>
</evidence>
<accession>A0AA42HRP3</accession>
<dbReference type="InterPro" id="IPR052358">
    <property type="entry name" value="Aro_Compnd_Degr_Hydrolases"/>
</dbReference>
<reference evidence="2" key="1">
    <citation type="submission" date="2022-09" db="EMBL/GenBank/DDBJ databases">
        <title>Intensive care unit water sources are persistently colonized with multi-drug resistant bacteria and are the site of extensive horizontal gene transfer of antibiotic resistance genes.</title>
        <authorList>
            <person name="Diorio-Toth L."/>
        </authorList>
    </citation>
    <scope>NUCLEOTIDE SEQUENCE</scope>
    <source>
        <strain evidence="2">GD04130</strain>
    </source>
</reference>
<dbReference type="RefSeq" id="WP_279850110.1">
    <property type="nucleotide sequence ID" value="NZ_CAURON010000041.1"/>
</dbReference>